<evidence type="ECO:0000313" key="2">
    <source>
        <dbReference type="EMBL" id="KAK4548551.1"/>
    </source>
</evidence>
<feature type="transmembrane region" description="Helical" evidence="1">
    <location>
        <begin position="172"/>
        <end position="190"/>
    </location>
</feature>
<dbReference type="Proteomes" id="UP001324427">
    <property type="component" value="Unassembled WGS sequence"/>
</dbReference>
<dbReference type="PANTHER" id="PTHR42085:SF7">
    <property type="entry name" value="F-BOX DOMAIN-CONTAINING PROTEIN"/>
    <property type="match status" value="1"/>
</dbReference>
<name>A0AAV9JU72_9PEZI</name>
<evidence type="ECO:0000313" key="3">
    <source>
        <dbReference type="Proteomes" id="UP001324427"/>
    </source>
</evidence>
<dbReference type="AlphaFoldDB" id="A0AAV9JU72"/>
<dbReference type="EMBL" id="JAVFHQ010000007">
    <property type="protein sequence ID" value="KAK4548551.1"/>
    <property type="molecule type" value="Genomic_DNA"/>
</dbReference>
<keyword evidence="1" id="KW-0812">Transmembrane</keyword>
<keyword evidence="3" id="KW-1185">Reference proteome</keyword>
<keyword evidence="1" id="KW-0472">Membrane</keyword>
<dbReference type="PANTHER" id="PTHR42085">
    <property type="entry name" value="F-BOX DOMAIN-CONTAINING PROTEIN"/>
    <property type="match status" value="1"/>
</dbReference>
<keyword evidence="1" id="KW-1133">Transmembrane helix</keyword>
<protein>
    <submittedName>
        <fullName evidence="2">Uncharacterized protein</fullName>
    </submittedName>
</protein>
<gene>
    <name evidence="2" type="ORF">LTR36_009461</name>
</gene>
<proteinExistence type="predicted"/>
<comment type="caution">
    <text evidence="2">The sequence shown here is derived from an EMBL/GenBank/DDBJ whole genome shotgun (WGS) entry which is preliminary data.</text>
</comment>
<reference evidence="2 3" key="1">
    <citation type="submission" date="2021-11" db="EMBL/GenBank/DDBJ databases">
        <title>Black yeast isolated from Biological Soil Crust.</title>
        <authorList>
            <person name="Kurbessoian T."/>
        </authorList>
    </citation>
    <scope>NUCLEOTIDE SEQUENCE [LARGE SCALE GENOMIC DNA]</scope>
    <source>
        <strain evidence="2 3">CCFEE 5522</strain>
    </source>
</reference>
<accession>A0AAV9JU72</accession>
<dbReference type="InterPro" id="IPR038883">
    <property type="entry name" value="AN11006-like"/>
</dbReference>
<evidence type="ECO:0000256" key="1">
    <source>
        <dbReference type="SAM" id="Phobius"/>
    </source>
</evidence>
<sequence>MSDTGHYNCRDYHISPHLAPTTLKTTHDGRYQLPRHESFDELMHRSRSPASFKPKFPLLKLPLELRQEIFRYLLPRTKELLDKNPLASHARNFSAVQKRGAKGMELPAAASASNPASTSAVKKRELKGMMLPAAAPANHFVSGNVTSNIVWQRGNINLFSVCRQLHDECAELVYGSSTFLLFITFAGITFRFRWLIPNGLAPSSSKDFLELLPERYMRLVKRVVVHIDHVDSYTGMLKFNVGGKGLTHGLRRQVQRLVNALKPPPQQPGGNADCNNVERRLTKVTIRVSNGNAVLDAVKPDIIRQREGGIKVAGDLELMLEPLRQLYGVREVSISGAVMEDLARSLTTSMRSDQRPECDARHATVDVDDAGIGAPLKGVCVYGNDL</sequence>
<organism evidence="2 3">
    <name type="scientific">Oleoguttula mirabilis</name>
    <dbReference type="NCBI Taxonomy" id="1507867"/>
    <lineage>
        <taxon>Eukaryota</taxon>
        <taxon>Fungi</taxon>
        <taxon>Dikarya</taxon>
        <taxon>Ascomycota</taxon>
        <taxon>Pezizomycotina</taxon>
        <taxon>Dothideomycetes</taxon>
        <taxon>Dothideomycetidae</taxon>
        <taxon>Mycosphaerellales</taxon>
        <taxon>Teratosphaeriaceae</taxon>
        <taxon>Oleoguttula</taxon>
    </lineage>
</organism>